<reference evidence="11" key="1">
    <citation type="journal article" date="2019" name="Int. J. Syst. Evol. Microbiol.">
        <title>The Global Catalogue of Microorganisms (GCM) 10K type strain sequencing project: providing services to taxonomists for standard genome sequencing and annotation.</title>
        <authorList>
            <consortium name="The Broad Institute Genomics Platform"/>
            <consortium name="The Broad Institute Genome Sequencing Center for Infectious Disease"/>
            <person name="Wu L."/>
            <person name="Ma J."/>
        </authorList>
    </citation>
    <scope>NUCLEOTIDE SEQUENCE [LARGE SCALE GENOMIC DNA]</scope>
    <source>
        <strain evidence="11">NBRC 105857</strain>
    </source>
</reference>
<keyword evidence="7" id="KW-0472">Membrane</keyword>
<dbReference type="InterPro" id="IPR050131">
    <property type="entry name" value="Peptidase_S8_subtilisin-like"/>
</dbReference>
<keyword evidence="2 5" id="KW-0645">Protease</keyword>
<evidence type="ECO:0000256" key="7">
    <source>
        <dbReference type="SAM" id="Phobius"/>
    </source>
</evidence>
<keyword evidence="7" id="KW-1133">Transmembrane helix</keyword>
<dbReference type="InterPro" id="IPR034176">
    <property type="entry name" value="Peptidases_S8_13"/>
</dbReference>
<feature type="compositionally biased region" description="Low complexity" evidence="6">
    <location>
        <begin position="591"/>
        <end position="619"/>
    </location>
</feature>
<dbReference type="InterPro" id="IPR013783">
    <property type="entry name" value="Ig-like_fold"/>
</dbReference>
<sequence>MFQAFNAKQNSFKSVNLILLFKHACMALCLWGLAVGAAQADSGQFIIKLKNAVELSSMPTVRRLDHDGQELADLMQRNGVDATWLRPGAIGIQVMKWGPSVRESDKQALLNRLRSDPDVEYVQEDRPVRAFATPTDSQFSNQWDLRSLANTAGAKFDQAWDMIRGSAAVVVAVIDTGVVFSTPDLSGRLLSGYDFISDSATANDGDGRDADPSDPGNWVSQADTQTTQFSGCSVSNSSWHGTFVAGEIAADTNNQSDIAGADWNVKILPIRALGKCGGSLSDVLDGMLWAAGISVPGVPNNTNPAAVINLSLGSASSCSTYEQSVVDRVTSAGTLVVAAAGNGGGAVESPANCNGVMAVGALDKDGSRAYYSAVGNGVTLMAPGGYYDGIVGLGNSGTTTPSSPTLVTKTGTSFSAPLVAATGALLKSVNPALSPAQIRNYITQNTSPFLAPASQTCTANSGYATCNCTTAVCGAGMLNAFAAVKAARGNLPLANAVSSNNGLVTSGYQPASASSNVILNGSSSTAGTGNTIASYAWQQVSGETLMTGTNTNANVTLPPPQNTTDLVFKLTVTDSVGQSHTSYTALRVVASGGSSSSPTVGTTGGSSTPTATSSTSSSGSSGGGGGGGALSFYGLAGLALLLAALRKANSKAA</sequence>
<dbReference type="InterPro" id="IPR015500">
    <property type="entry name" value="Peptidase_S8_subtilisin-rel"/>
</dbReference>
<dbReference type="InterPro" id="IPR000209">
    <property type="entry name" value="Peptidase_S8/S53_dom"/>
</dbReference>
<dbReference type="InterPro" id="IPR022398">
    <property type="entry name" value="Peptidase_S8_His-AS"/>
</dbReference>
<dbReference type="PROSITE" id="PS51892">
    <property type="entry name" value="SUBTILASE"/>
    <property type="match status" value="1"/>
</dbReference>
<evidence type="ECO:0000259" key="9">
    <source>
        <dbReference type="Pfam" id="PF00082"/>
    </source>
</evidence>
<evidence type="ECO:0000256" key="8">
    <source>
        <dbReference type="SAM" id="SignalP"/>
    </source>
</evidence>
<feature type="chain" id="PRO_5046814989" description="Peptidase S8/S53 domain-containing protein" evidence="8">
    <location>
        <begin position="41"/>
        <end position="653"/>
    </location>
</feature>
<protein>
    <recommendedName>
        <fullName evidence="9">Peptidase S8/S53 domain-containing protein</fullName>
    </recommendedName>
</protein>
<dbReference type="RefSeq" id="WP_284281910.1">
    <property type="nucleotide sequence ID" value="NZ_BSOJ01000028.1"/>
</dbReference>
<feature type="active site" description="Charge relay system" evidence="5">
    <location>
        <position position="413"/>
    </location>
</feature>
<keyword evidence="3 5" id="KW-0378">Hydrolase</keyword>
<dbReference type="PRINTS" id="PR00723">
    <property type="entry name" value="SUBTILISIN"/>
</dbReference>
<evidence type="ECO:0000256" key="4">
    <source>
        <dbReference type="ARBA" id="ARBA00022825"/>
    </source>
</evidence>
<feature type="region of interest" description="Disordered" evidence="6">
    <location>
        <begin position="591"/>
        <end position="622"/>
    </location>
</feature>
<keyword evidence="8" id="KW-0732">Signal</keyword>
<dbReference type="Pfam" id="PF00082">
    <property type="entry name" value="Peptidase_S8"/>
    <property type="match status" value="1"/>
</dbReference>
<evidence type="ECO:0000256" key="3">
    <source>
        <dbReference type="ARBA" id="ARBA00022801"/>
    </source>
</evidence>
<feature type="active site" description="Charge relay system" evidence="5">
    <location>
        <position position="240"/>
    </location>
</feature>
<dbReference type="PROSITE" id="PS00138">
    <property type="entry name" value="SUBTILASE_SER"/>
    <property type="match status" value="1"/>
</dbReference>
<feature type="transmembrane region" description="Helical" evidence="7">
    <location>
        <begin position="624"/>
        <end position="645"/>
    </location>
</feature>
<feature type="active site" description="Charge relay system" evidence="5">
    <location>
        <position position="175"/>
    </location>
</feature>
<dbReference type="PROSITE" id="PS00137">
    <property type="entry name" value="SUBTILASE_HIS"/>
    <property type="match status" value="1"/>
</dbReference>
<dbReference type="CDD" id="cd07496">
    <property type="entry name" value="Peptidases_S8_13"/>
    <property type="match status" value="1"/>
</dbReference>
<dbReference type="InterPro" id="IPR023828">
    <property type="entry name" value="Peptidase_S8_Ser-AS"/>
</dbReference>
<proteinExistence type="inferred from homology"/>
<feature type="signal peptide" evidence="8">
    <location>
        <begin position="1"/>
        <end position="40"/>
    </location>
</feature>
<dbReference type="EMBL" id="BSOJ01000028">
    <property type="protein sequence ID" value="GLR27176.1"/>
    <property type="molecule type" value="Genomic_DNA"/>
</dbReference>
<organism evidence="10 11">
    <name type="scientific">Limnobacter litoralis</name>
    <dbReference type="NCBI Taxonomy" id="481366"/>
    <lineage>
        <taxon>Bacteria</taxon>
        <taxon>Pseudomonadati</taxon>
        <taxon>Pseudomonadota</taxon>
        <taxon>Betaproteobacteria</taxon>
        <taxon>Burkholderiales</taxon>
        <taxon>Burkholderiaceae</taxon>
        <taxon>Limnobacter</taxon>
    </lineage>
</organism>
<evidence type="ECO:0000256" key="2">
    <source>
        <dbReference type="ARBA" id="ARBA00022670"/>
    </source>
</evidence>
<gene>
    <name evidence="10" type="ORF">GCM10007875_22670</name>
</gene>
<comment type="caution">
    <text evidence="10">The sequence shown here is derived from an EMBL/GenBank/DDBJ whole genome shotgun (WGS) entry which is preliminary data.</text>
</comment>
<dbReference type="PANTHER" id="PTHR43806:SF11">
    <property type="entry name" value="CEREVISIN-RELATED"/>
    <property type="match status" value="1"/>
</dbReference>
<comment type="similarity">
    <text evidence="1 5">Belongs to the peptidase S8 family.</text>
</comment>
<keyword evidence="11" id="KW-1185">Reference proteome</keyword>
<dbReference type="Gene3D" id="3.40.50.200">
    <property type="entry name" value="Peptidase S8/S53 domain"/>
    <property type="match status" value="1"/>
</dbReference>
<dbReference type="SUPFAM" id="SSF52743">
    <property type="entry name" value="Subtilisin-like"/>
    <property type="match status" value="1"/>
</dbReference>
<accession>A0ABQ5YV93</accession>
<keyword evidence="7" id="KW-0812">Transmembrane</keyword>
<evidence type="ECO:0000313" key="11">
    <source>
        <dbReference type="Proteomes" id="UP001156664"/>
    </source>
</evidence>
<dbReference type="Proteomes" id="UP001156664">
    <property type="component" value="Unassembled WGS sequence"/>
</dbReference>
<evidence type="ECO:0000256" key="1">
    <source>
        <dbReference type="ARBA" id="ARBA00011073"/>
    </source>
</evidence>
<evidence type="ECO:0000313" key="10">
    <source>
        <dbReference type="EMBL" id="GLR27176.1"/>
    </source>
</evidence>
<evidence type="ECO:0000256" key="6">
    <source>
        <dbReference type="SAM" id="MobiDB-lite"/>
    </source>
</evidence>
<evidence type="ECO:0000256" key="5">
    <source>
        <dbReference type="PROSITE-ProRule" id="PRU01240"/>
    </source>
</evidence>
<dbReference type="PANTHER" id="PTHR43806">
    <property type="entry name" value="PEPTIDASE S8"/>
    <property type="match status" value="1"/>
</dbReference>
<name>A0ABQ5YV93_9BURK</name>
<dbReference type="InterPro" id="IPR036852">
    <property type="entry name" value="Peptidase_S8/S53_dom_sf"/>
</dbReference>
<dbReference type="Gene3D" id="2.60.40.10">
    <property type="entry name" value="Immunoglobulins"/>
    <property type="match status" value="1"/>
</dbReference>
<feature type="domain" description="Peptidase S8/S53" evidence="9">
    <location>
        <begin position="168"/>
        <end position="446"/>
    </location>
</feature>
<keyword evidence="4 5" id="KW-0720">Serine protease</keyword>
<dbReference type="Pfam" id="PF22352">
    <property type="entry name" value="K319L-like_PKD"/>
    <property type="match status" value="1"/>
</dbReference>